<dbReference type="InterPro" id="IPR002818">
    <property type="entry name" value="DJ-1/PfpI"/>
</dbReference>
<protein>
    <submittedName>
        <fullName evidence="2">Transcriptional regulator GlxA family with amidase domain</fullName>
    </submittedName>
</protein>
<evidence type="ECO:0000313" key="3">
    <source>
        <dbReference type="Proteomes" id="UP000540787"/>
    </source>
</evidence>
<dbReference type="InterPro" id="IPR029062">
    <property type="entry name" value="Class_I_gatase-like"/>
</dbReference>
<gene>
    <name evidence="2" type="ORF">HD842_002805</name>
</gene>
<evidence type="ECO:0000259" key="1">
    <source>
        <dbReference type="Pfam" id="PF01965"/>
    </source>
</evidence>
<comment type="caution">
    <text evidence="2">The sequence shown here is derived from an EMBL/GenBank/DDBJ whole genome shotgun (WGS) entry which is preliminary data.</text>
</comment>
<dbReference type="GO" id="GO:0006355">
    <property type="term" value="P:regulation of DNA-templated transcription"/>
    <property type="evidence" value="ECO:0007669"/>
    <property type="project" value="TreeGrafter"/>
</dbReference>
<dbReference type="Proteomes" id="UP000540787">
    <property type="component" value="Unassembled WGS sequence"/>
</dbReference>
<dbReference type="SUPFAM" id="SSF52317">
    <property type="entry name" value="Class I glutamine amidotransferase-like"/>
    <property type="match status" value="1"/>
</dbReference>
<name>A0A7W9X1B9_9BURK</name>
<feature type="domain" description="DJ-1/PfpI" evidence="1">
    <location>
        <begin position="5"/>
        <end position="175"/>
    </location>
</feature>
<dbReference type="PANTHER" id="PTHR43130">
    <property type="entry name" value="ARAC-FAMILY TRANSCRIPTIONAL REGULATOR"/>
    <property type="match status" value="1"/>
</dbReference>
<dbReference type="AlphaFoldDB" id="A0A7W9X1B9"/>
<dbReference type="EMBL" id="JACHBX010000003">
    <property type="protein sequence ID" value="MBB6134647.1"/>
    <property type="molecule type" value="Genomic_DNA"/>
</dbReference>
<accession>A0A7W9X1B9</accession>
<keyword evidence="3" id="KW-1185">Reference proteome</keyword>
<dbReference type="Pfam" id="PF01965">
    <property type="entry name" value="DJ-1_PfpI"/>
    <property type="match status" value="1"/>
</dbReference>
<dbReference type="InterPro" id="IPR052158">
    <property type="entry name" value="INH-QAR"/>
</dbReference>
<dbReference type="Gene3D" id="3.40.50.880">
    <property type="match status" value="1"/>
</dbReference>
<proteinExistence type="predicted"/>
<dbReference type="PANTHER" id="PTHR43130:SF14">
    <property type="entry name" value="DJ-1_PFPI DOMAIN-CONTAINING PROTEIN"/>
    <property type="match status" value="1"/>
</dbReference>
<organism evidence="2 3">
    <name type="scientific">Massilia aurea</name>
    <dbReference type="NCBI Taxonomy" id="373040"/>
    <lineage>
        <taxon>Bacteria</taxon>
        <taxon>Pseudomonadati</taxon>
        <taxon>Pseudomonadota</taxon>
        <taxon>Betaproteobacteria</taxon>
        <taxon>Burkholderiales</taxon>
        <taxon>Oxalobacteraceae</taxon>
        <taxon>Telluria group</taxon>
        <taxon>Massilia</taxon>
    </lineage>
</organism>
<reference evidence="2 3" key="1">
    <citation type="submission" date="2020-08" db="EMBL/GenBank/DDBJ databases">
        <title>The Agave Microbiome: Exploring the role of microbial communities in plant adaptations to desert environments.</title>
        <authorList>
            <person name="Partida-Martinez L.P."/>
        </authorList>
    </citation>
    <scope>NUCLEOTIDE SEQUENCE [LARGE SCALE GENOMIC DNA]</scope>
    <source>
        <strain evidence="2 3">AT3.2</strain>
    </source>
</reference>
<sequence>MTCSIGIYVFDDVEVLDVSGLYEVFTCATRIGAQAMPDAPPFRVRTIGRTSALLRARAGLTVFPEADFASVGIDVLIVPGGVIDAELDRLDVTAWIARIARDCELVAAIGTGAFLLTQAGLLNGQQVAAHPPIVASTSRFPELQIEGKRHLAQNGAVVAAGGGTAGIDLALHLVERLAGRKLAQATTRYLDYAWVGEESDRHG</sequence>
<evidence type="ECO:0000313" key="2">
    <source>
        <dbReference type="EMBL" id="MBB6134647.1"/>
    </source>
</evidence>
<dbReference type="RefSeq" id="WP_183555330.1">
    <property type="nucleotide sequence ID" value="NZ_JACHBX010000003.1"/>
</dbReference>